<dbReference type="Proteomes" id="UP000010824">
    <property type="component" value="Chromosome"/>
</dbReference>
<proteinExistence type="predicted"/>
<feature type="domain" description="Late embryogenesis abundant protein LEA-2 subgroup" evidence="1">
    <location>
        <begin position="53"/>
        <end position="147"/>
    </location>
</feature>
<reference evidence="3" key="1">
    <citation type="submission" date="2011-12" db="EMBL/GenBank/DDBJ databases">
        <title>Complete sequence of Methanoregula formicicum SMSP.</title>
        <authorList>
            <person name="Lucas S."/>
            <person name="Han J."/>
            <person name="Lapidus A."/>
            <person name="Cheng J.-F."/>
            <person name="Goodwin L."/>
            <person name="Pitluck S."/>
            <person name="Peters L."/>
            <person name="Ovchinnikova G."/>
            <person name="Teshima H."/>
            <person name="Detter J.C."/>
            <person name="Han C."/>
            <person name="Tapia R."/>
            <person name="Land M."/>
            <person name="Hauser L."/>
            <person name="Kyrpides N."/>
            <person name="Ivanova N."/>
            <person name="Pagani I."/>
            <person name="Imachi H."/>
            <person name="Tamaki H."/>
            <person name="Sekiguchi Y."/>
            <person name="Kamagata Y."/>
            <person name="Cadillo-Quiroz H."/>
            <person name="Zinder S."/>
            <person name="Liu W.-T."/>
            <person name="Woyke T."/>
        </authorList>
    </citation>
    <scope>NUCLEOTIDE SEQUENCE [LARGE SCALE GENOMIC DNA]</scope>
    <source>
        <strain evidence="3">DSM 22288 / NBRC 105244 / SMSP</strain>
    </source>
</reference>
<dbReference type="Pfam" id="PF03168">
    <property type="entry name" value="LEA_2"/>
    <property type="match status" value="1"/>
</dbReference>
<reference evidence="2 3" key="2">
    <citation type="journal article" date="2014" name="Genome Announc.">
        <title>Complete Genome Sequence of Methanoregula formicica SMSPT, a Mesophilic Hydrogenotrophic Methanogen Isolated from a Methanogenic Upflow Anaerobic Sludge Blanket Reactor.</title>
        <authorList>
            <person name="Yamamoto K."/>
            <person name="Tamaki H."/>
            <person name="Cadillo-Quiroz H."/>
            <person name="Imachi H."/>
            <person name="Kyrpides N."/>
            <person name="Woyke T."/>
            <person name="Goodwin L."/>
            <person name="Zinder S.H."/>
            <person name="Kamagata Y."/>
            <person name="Liu W.T."/>
        </authorList>
    </citation>
    <scope>NUCLEOTIDE SEQUENCE [LARGE SCALE GENOMIC DNA]</scope>
    <source>
        <strain evidence="3">DSM 22288 / NBRC 105244 / SMSP</strain>
    </source>
</reference>
<dbReference type="HOGENOM" id="CLU_1418690_0_0_2"/>
<organism evidence="2 3">
    <name type="scientific">Methanoregula formicica (strain DSM 22288 / NBRC 105244 / SMSP)</name>
    <dbReference type="NCBI Taxonomy" id="593750"/>
    <lineage>
        <taxon>Archaea</taxon>
        <taxon>Methanobacteriati</taxon>
        <taxon>Methanobacteriota</taxon>
        <taxon>Stenosarchaea group</taxon>
        <taxon>Methanomicrobia</taxon>
        <taxon>Methanomicrobiales</taxon>
        <taxon>Methanoregulaceae</taxon>
        <taxon>Methanoregula</taxon>
    </lineage>
</organism>
<dbReference type="eggNOG" id="arCOG03788">
    <property type="taxonomic scope" value="Archaea"/>
</dbReference>
<dbReference type="SUPFAM" id="SSF117070">
    <property type="entry name" value="LEA14-like"/>
    <property type="match status" value="1"/>
</dbReference>
<dbReference type="GeneID" id="14309370"/>
<name>L0HGS3_METFS</name>
<dbReference type="AlphaFoldDB" id="L0HGS3"/>
<dbReference type="InParanoid" id="L0HGS3"/>
<dbReference type="InterPro" id="IPR004864">
    <property type="entry name" value="LEA_2"/>
</dbReference>
<keyword evidence="3" id="KW-1185">Reference proteome</keyword>
<evidence type="ECO:0000313" key="2">
    <source>
        <dbReference type="EMBL" id="AGB02991.1"/>
    </source>
</evidence>
<dbReference type="Gene3D" id="2.60.40.1820">
    <property type="match status" value="1"/>
</dbReference>
<accession>L0HGS3</accession>
<sequence precursor="true">MSTYLIFGIFLLFFLSILFAGCSTETPVKPPVVTVTDVTLSDVSLRTLTVNTTVNIFNPHPVGADLIRTAFDLYYVSSGSDQYLGHGELAHIRVKESGNTSFTIPVKIGTMQAAQAVGTLVKDGALTVKVNGTAAIDLKVMSYELPFAQERVFYLEEFTNLLPEISVAGISVNTSEVISQGREIILGTLPE</sequence>
<protein>
    <submittedName>
        <fullName evidence="2">Conserved secreted protein</fullName>
    </submittedName>
</protein>
<evidence type="ECO:0000313" key="3">
    <source>
        <dbReference type="Proteomes" id="UP000010824"/>
    </source>
</evidence>
<evidence type="ECO:0000259" key="1">
    <source>
        <dbReference type="Pfam" id="PF03168"/>
    </source>
</evidence>
<dbReference type="KEGG" id="mfo:Metfor_1977"/>
<gene>
    <name evidence="2" type="ordered locus">Metfor_1977</name>
</gene>
<dbReference type="OrthoDB" id="105458at2157"/>
<dbReference type="RefSeq" id="WP_015285954.1">
    <property type="nucleotide sequence ID" value="NC_019943.1"/>
</dbReference>
<dbReference type="EMBL" id="CP003167">
    <property type="protein sequence ID" value="AGB02991.1"/>
    <property type="molecule type" value="Genomic_DNA"/>
</dbReference>